<dbReference type="InterPro" id="IPR010067">
    <property type="entry name" value="ABC_SsuA_sub-bd"/>
</dbReference>
<dbReference type="NCBIfam" id="TIGR01728">
    <property type="entry name" value="SsuA_fam"/>
    <property type="match status" value="1"/>
</dbReference>
<comment type="caution">
    <text evidence="10">The sequence shown here is derived from an EMBL/GenBank/DDBJ whole genome shotgun (WGS) entry which is preliminary data.</text>
</comment>
<gene>
    <name evidence="10" type="ORF">C7959_1538</name>
</gene>
<evidence type="ECO:0000256" key="8">
    <source>
        <dbReference type="ARBA" id="ARBA00023136"/>
    </source>
</evidence>
<comment type="subcellular location">
    <subcellularLocation>
        <location evidence="2">Cell inner membrane</location>
    </subcellularLocation>
    <subcellularLocation>
        <location evidence="1">Periplasm</location>
    </subcellularLocation>
</comment>
<name>A0A4R8GFS1_9FIRM</name>
<keyword evidence="6" id="KW-0997">Cell inner membrane</keyword>
<evidence type="ECO:0000256" key="7">
    <source>
        <dbReference type="ARBA" id="ARBA00022729"/>
    </source>
</evidence>
<dbReference type="PANTHER" id="PTHR30024">
    <property type="entry name" value="ALIPHATIC SULFONATES-BINDING PROTEIN-RELATED"/>
    <property type="match status" value="1"/>
</dbReference>
<keyword evidence="5" id="KW-1003">Cell membrane</keyword>
<evidence type="ECO:0000256" key="4">
    <source>
        <dbReference type="ARBA" id="ARBA00022448"/>
    </source>
</evidence>
<dbReference type="PANTHER" id="PTHR30024:SF47">
    <property type="entry name" value="TAURINE-BINDING PERIPLASMIC PROTEIN"/>
    <property type="match status" value="1"/>
</dbReference>
<dbReference type="STRING" id="926561.GCA_000379025_01480"/>
<evidence type="ECO:0000313" key="11">
    <source>
        <dbReference type="Proteomes" id="UP000295832"/>
    </source>
</evidence>
<dbReference type="InterPro" id="IPR044527">
    <property type="entry name" value="NrtA/CpmA_ABC-bd_dom"/>
</dbReference>
<dbReference type="PROSITE" id="PS51257">
    <property type="entry name" value="PROKAR_LIPOPROTEIN"/>
    <property type="match status" value="1"/>
</dbReference>
<comment type="similarity">
    <text evidence="3">Belongs to the bacterial solute-binding protein SsuA/TauA family.</text>
</comment>
<keyword evidence="11" id="KW-1185">Reference proteome</keyword>
<proteinExistence type="inferred from homology"/>
<evidence type="ECO:0000256" key="9">
    <source>
        <dbReference type="SAM" id="SignalP"/>
    </source>
</evidence>
<dbReference type="RefSeq" id="WP_134119091.1">
    <property type="nucleotide sequence ID" value="NZ_SOEG01000053.1"/>
</dbReference>
<dbReference type="Pfam" id="PF13379">
    <property type="entry name" value="NMT1_2"/>
    <property type="match status" value="1"/>
</dbReference>
<evidence type="ECO:0000256" key="6">
    <source>
        <dbReference type="ARBA" id="ARBA00022519"/>
    </source>
</evidence>
<keyword evidence="7 9" id="KW-0732">Signal</keyword>
<feature type="chain" id="PRO_5039246454" evidence="9">
    <location>
        <begin position="24"/>
        <end position="333"/>
    </location>
</feature>
<dbReference type="Gene3D" id="3.40.190.10">
    <property type="entry name" value="Periplasmic binding protein-like II"/>
    <property type="match status" value="2"/>
</dbReference>
<dbReference type="AlphaFoldDB" id="A0A4R8GFS1"/>
<sequence>MNKKTMLLSILLIAILVSTGCGDKGTKTTTEVKEITIGYFPNLTHAPGIVGVANGSFTKEFDGIKVNVKTFPKGSLFMDAMATGQVDIGYVGPGPVLNRYLQGAKVKVLASASVAGNVIVGNGNSDISSPADLADKTIATPGFACSHDLLLRRFLWDHELKMEKRGGNIKHILQKPATMMGLFKQGQIDAAAVSEPWAAVMEEKIGAKVLVNWDEMPWGGKMPATVIATTTDFADNHPELVKKFLKVNEEVIDFIANNREDSLKLMQEEIKRITKQELSIDILDRALTRTKLTSNIDPKIIQEFANISGELGAIKGSTDITGLVDTSFLEAIK</sequence>
<evidence type="ECO:0000313" key="10">
    <source>
        <dbReference type="EMBL" id="TDX44490.1"/>
    </source>
</evidence>
<feature type="signal peptide" evidence="9">
    <location>
        <begin position="1"/>
        <end position="23"/>
    </location>
</feature>
<keyword evidence="8" id="KW-0472">Membrane</keyword>
<dbReference type="Proteomes" id="UP000295832">
    <property type="component" value="Unassembled WGS sequence"/>
</dbReference>
<organism evidence="10 11">
    <name type="scientific">Orenia marismortui</name>
    <dbReference type="NCBI Taxonomy" id="46469"/>
    <lineage>
        <taxon>Bacteria</taxon>
        <taxon>Bacillati</taxon>
        <taxon>Bacillota</taxon>
        <taxon>Clostridia</taxon>
        <taxon>Halanaerobiales</taxon>
        <taxon>Halobacteroidaceae</taxon>
        <taxon>Orenia</taxon>
    </lineage>
</organism>
<dbReference type="GO" id="GO:0042597">
    <property type="term" value="C:periplasmic space"/>
    <property type="evidence" value="ECO:0007669"/>
    <property type="project" value="UniProtKB-SubCell"/>
</dbReference>
<protein>
    <submittedName>
        <fullName evidence="10">NitT/TauT family transport system substrate-binding protein</fullName>
    </submittedName>
</protein>
<dbReference type="EMBL" id="SOEG01000053">
    <property type="protein sequence ID" value="TDX44490.1"/>
    <property type="molecule type" value="Genomic_DNA"/>
</dbReference>
<accession>A0A4R8GFS1</accession>
<evidence type="ECO:0000256" key="5">
    <source>
        <dbReference type="ARBA" id="ARBA00022475"/>
    </source>
</evidence>
<evidence type="ECO:0000256" key="2">
    <source>
        <dbReference type="ARBA" id="ARBA00004533"/>
    </source>
</evidence>
<dbReference type="GO" id="GO:0042626">
    <property type="term" value="F:ATPase-coupled transmembrane transporter activity"/>
    <property type="evidence" value="ECO:0007669"/>
    <property type="project" value="InterPro"/>
</dbReference>
<dbReference type="GO" id="GO:0005886">
    <property type="term" value="C:plasma membrane"/>
    <property type="evidence" value="ECO:0007669"/>
    <property type="project" value="UniProtKB-SubCell"/>
</dbReference>
<evidence type="ECO:0000256" key="3">
    <source>
        <dbReference type="ARBA" id="ARBA00010742"/>
    </source>
</evidence>
<dbReference type="CDD" id="cd13553">
    <property type="entry name" value="PBP2_NrtA_CpmA_like"/>
    <property type="match status" value="1"/>
</dbReference>
<dbReference type="SUPFAM" id="SSF53850">
    <property type="entry name" value="Periplasmic binding protein-like II"/>
    <property type="match status" value="1"/>
</dbReference>
<keyword evidence="4" id="KW-0813">Transport</keyword>
<reference evidence="10 11" key="1">
    <citation type="submission" date="2019-03" db="EMBL/GenBank/DDBJ databases">
        <title>Subsurface microbial communities from deep shales in Ohio and West Virginia, USA.</title>
        <authorList>
            <person name="Wrighton K."/>
        </authorList>
    </citation>
    <scope>NUCLEOTIDE SEQUENCE [LARGE SCALE GENOMIC DNA]</scope>
    <source>
        <strain evidence="10 11">MSL 6dP</strain>
    </source>
</reference>
<evidence type="ECO:0000256" key="1">
    <source>
        <dbReference type="ARBA" id="ARBA00004418"/>
    </source>
</evidence>